<reference evidence="2 3" key="1">
    <citation type="journal article" date="2014" name="PLoS Genet.">
        <title>Phylogenetically driven sequencing of extremely halophilic archaea reveals strategies for static and dynamic osmo-response.</title>
        <authorList>
            <person name="Becker E.A."/>
            <person name="Seitzer P.M."/>
            <person name="Tritt A."/>
            <person name="Larsen D."/>
            <person name="Krusor M."/>
            <person name="Yao A.I."/>
            <person name="Wu D."/>
            <person name="Madern D."/>
            <person name="Eisen J.A."/>
            <person name="Darling A.E."/>
            <person name="Facciotti M.T."/>
        </authorList>
    </citation>
    <scope>NUCLEOTIDE SEQUENCE [LARGE SCALE GENOMIC DNA]</scope>
    <source>
        <strain evidence="2 3">ATCC BAA-1513</strain>
    </source>
</reference>
<comment type="caution">
    <text evidence="2">The sequence shown here is derived from an EMBL/GenBank/DDBJ whole genome shotgun (WGS) entry which is preliminary data.</text>
</comment>
<dbReference type="PATRIC" id="fig|1230453.4.peg.2509"/>
<dbReference type="RefSeq" id="WP_008324952.1">
    <property type="nucleotide sequence ID" value="NZ_AOLK01000020.1"/>
</dbReference>
<dbReference type="EMBL" id="AOLK01000020">
    <property type="protein sequence ID" value="ELZ84403.1"/>
    <property type="molecule type" value="Genomic_DNA"/>
</dbReference>
<organism evidence="2 3">
    <name type="scientific">Haloferax elongans ATCC BAA-1513</name>
    <dbReference type="NCBI Taxonomy" id="1230453"/>
    <lineage>
        <taxon>Archaea</taxon>
        <taxon>Methanobacteriati</taxon>
        <taxon>Methanobacteriota</taxon>
        <taxon>Stenosarchaea group</taxon>
        <taxon>Halobacteria</taxon>
        <taxon>Halobacteriales</taxon>
        <taxon>Haloferacaceae</taxon>
        <taxon>Haloferax</taxon>
    </lineage>
</organism>
<dbReference type="AlphaFoldDB" id="M0HKS8"/>
<gene>
    <name evidence="2" type="ORF">C453_12691</name>
</gene>
<accession>M0HKS8</accession>
<evidence type="ECO:0000313" key="3">
    <source>
        <dbReference type="Proteomes" id="UP000011612"/>
    </source>
</evidence>
<dbReference type="OrthoDB" id="378801at2157"/>
<feature type="region of interest" description="Disordered" evidence="1">
    <location>
        <begin position="115"/>
        <end position="141"/>
    </location>
</feature>
<name>M0HKS8_HALEO</name>
<feature type="region of interest" description="Disordered" evidence="1">
    <location>
        <begin position="1"/>
        <end position="44"/>
    </location>
</feature>
<sequence length="141" mass="15107">MVTGPPDTLDAIASDLPDGDAPYIGPEYDGPPRLTPDDDPTLSDGEERLTARVSFVSDTVEADGTTYDGSAEATALFDALTSHDLPKDATVRHYRSPTGGVTSAEVQAWYEAHPDEQPVNDDGEAFVPSSWDPSRHVVSEF</sequence>
<proteinExistence type="predicted"/>
<dbReference type="STRING" id="1230453.C453_12691"/>
<evidence type="ECO:0000313" key="2">
    <source>
        <dbReference type="EMBL" id="ELZ84403.1"/>
    </source>
</evidence>
<protein>
    <submittedName>
        <fullName evidence="2">Uncharacterized protein</fullName>
    </submittedName>
</protein>
<dbReference type="Proteomes" id="UP000011612">
    <property type="component" value="Unassembled WGS sequence"/>
</dbReference>
<keyword evidence="3" id="KW-1185">Reference proteome</keyword>
<evidence type="ECO:0000256" key="1">
    <source>
        <dbReference type="SAM" id="MobiDB-lite"/>
    </source>
</evidence>